<dbReference type="PANTHER" id="PTHR21028">
    <property type="entry name" value="SI:CH211-156B7.4"/>
    <property type="match status" value="1"/>
</dbReference>
<dbReference type="CDD" id="cd07890">
    <property type="entry name" value="CYTH-like_AC_IV-like"/>
    <property type="match status" value="1"/>
</dbReference>
<dbReference type="SUPFAM" id="SSF55154">
    <property type="entry name" value="CYTH-like phosphatases"/>
    <property type="match status" value="1"/>
</dbReference>
<name>A0ABV1RW24_9BACT</name>
<comment type="caution">
    <text evidence="2">The sequence shown here is derived from an EMBL/GenBank/DDBJ whole genome shotgun (WGS) entry which is preliminary data.</text>
</comment>
<evidence type="ECO:0000259" key="1">
    <source>
        <dbReference type="Pfam" id="PF01928"/>
    </source>
</evidence>
<dbReference type="InterPro" id="IPR023577">
    <property type="entry name" value="CYTH_domain"/>
</dbReference>
<keyword evidence="3" id="KW-1185">Reference proteome</keyword>
<proteinExistence type="predicted"/>
<protein>
    <submittedName>
        <fullName evidence="2">Class IV adenylate cyclase</fullName>
    </submittedName>
</protein>
<feature type="domain" description="CYTH" evidence="1">
    <location>
        <begin position="83"/>
        <end position="154"/>
    </location>
</feature>
<gene>
    <name evidence="2" type="ORF">ABS362_11950</name>
</gene>
<dbReference type="Pfam" id="PF01928">
    <property type="entry name" value="CYTH"/>
    <property type="match status" value="1"/>
</dbReference>
<dbReference type="Proteomes" id="UP001476807">
    <property type="component" value="Unassembled WGS sequence"/>
</dbReference>
<evidence type="ECO:0000313" key="3">
    <source>
        <dbReference type="Proteomes" id="UP001476807"/>
    </source>
</evidence>
<dbReference type="RefSeq" id="WP_350412708.1">
    <property type="nucleotide sequence ID" value="NZ_JBEOKT010000009.1"/>
</dbReference>
<dbReference type="PANTHER" id="PTHR21028:SF2">
    <property type="entry name" value="CYTH DOMAIN-CONTAINING PROTEIN"/>
    <property type="match status" value="1"/>
</dbReference>
<sequence>MSDKMYADITIKARCYEPAEVESILRQHNAEYKGLDNQTDTFYKVEVGKLKLRKGTIENVLIHYNRFWAGGALQTEVMMYLKNPGSATIDAVCHGLEVTSEIRKLRKIYFIDNVKFHIDQVEGLGQFIEIEAIDLDGSLGTETLKQQCSYYKDLLLIEDEDLINDSYIDL</sequence>
<organism evidence="2 3">
    <name type="scientific">Pontibacter populi</name>
    <dbReference type="NCBI Taxonomy" id="890055"/>
    <lineage>
        <taxon>Bacteria</taxon>
        <taxon>Pseudomonadati</taxon>
        <taxon>Bacteroidota</taxon>
        <taxon>Cytophagia</taxon>
        <taxon>Cytophagales</taxon>
        <taxon>Hymenobacteraceae</taxon>
        <taxon>Pontibacter</taxon>
    </lineage>
</organism>
<dbReference type="InterPro" id="IPR008173">
    <property type="entry name" value="Adenylyl_cyclase_CyaB"/>
</dbReference>
<dbReference type="EMBL" id="JBEOKT010000009">
    <property type="protein sequence ID" value="MER2998260.1"/>
    <property type="molecule type" value="Genomic_DNA"/>
</dbReference>
<accession>A0ABV1RW24</accession>
<dbReference type="Gene3D" id="2.40.320.10">
    <property type="entry name" value="Hypothetical Protein Pfu-838710-001"/>
    <property type="match status" value="1"/>
</dbReference>
<evidence type="ECO:0000313" key="2">
    <source>
        <dbReference type="EMBL" id="MER2998260.1"/>
    </source>
</evidence>
<dbReference type="InterPro" id="IPR033469">
    <property type="entry name" value="CYTH-like_dom_sf"/>
</dbReference>
<reference evidence="2 3" key="1">
    <citation type="submission" date="2024-06" db="EMBL/GenBank/DDBJ databases">
        <title>Pontibacter populi HYL7-15.</title>
        <authorList>
            <person name="Kim M.K."/>
        </authorList>
    </citation>
    <scope>NUCLEOTIDE SEQUENCE [LARGE SCALE GENOMIC DNA]</scope>
    <source>
        <strain evidence="2 3">HYL7-15</strain>
    </source>
</reference>